<keyword evidence="3" id="KW-1185">Reference proteome</keyword>
<accession>A0ABN0UXK5</accession>
<protein>
    <submittedName>
        <fullName evidence="2">Uncharacterized protein</fullName>
    </submittedName>
</protein>
<sequence>MSWAAVSGASTYNVEETEPRASVGDVLSAGANRSISMIIFATGTVKSRVQACNGVGCSAWSPYGSVSLQSGD</sequence>
<dbReference type="Proteomes" id="UP001500657">
    <property type="component" value="Unassembled WGS sequence"/>
</dbReference>
<proteinExistence type="predicted"/>
<organism evidence="2 3">
    <name type="scientific">Rhodanobacter caeni</name>
    <dbReference type="NCBI Taxonomy" id="657654"/>
    <lineage>
        <taxon>Bacteria</taxon>
        <taxon>Pseudomonadati</taxon>
        <taxon>Pseudomonadota</taxon>
        <taxon>Gammaproteobacteria</taxon>
        <taxon>Lysobacterales</taxon>
        <taxon>Rhodanobacteraceae</taxon>
        <taxon>Rhodanobacter</taxon>
    </lineage>
</organism>
<dbReference type="Gene3D" id="2.60.40.10">
    <property type="entry name" value="Immunoglobulins"/>
    <property type="match status" value="1"/>
</dbReference>
<evidence type="ECO:0000313" key="3">
    <source>
        <dbReference type="Proteomes" id="UP001500657"/>
    </source>
</evidence>
<name>A0ABN0UXK5_9GAMM</name>
<evidence type="ECO:0000256" key="1">
    <source>
        <dbReference type="SAM" id="MobiDB-lite"/>
    </source>
</evidence>
<comment type="caution">
    <text evidence="2">The sequence shown here is derived from an EMBL/GenBank/DDBJ whole genome shotgun (WGS) entry which is preliminary data.</text>
</comment>
<dbReference type="InterPro" id="IPR013783">
    <property type="entry name" value="Ig-like_fold"/>
</dbReference>
<dbReference type="EMBL" id="BAAAFO010000007">
    <property type="protein sequence ID" value="GAA0264661.1"/>
    <property type="molecule type" value="Genomic_DNA"/>
</dbReference>
<reference evidence="2 3" key="1">
    <citation type="journal article" date="2019" name="Int. J. Syst. Evol. Microbiol.">
        <title>The Global Catalogue of Microorganisms (GCM) 10K type strain sequencing project: providing services to taxonomists for standard genome sequencing and annotation.</title>
        <authorList>
            <consortium name="The Broad Institute Genomics Platform"/>
            <consortium name="The Broad Institute Genome Sequencing Center for Infectious Disease"/>
            <person name="Wu L."/>
            <person name="Ma J."/>
        </authorList>
    </citation>
    <scope>NUCLEOTIDE SEQUENCE [LARGE SCALE GENOMIC DNA]</scope>
    <source>
        <strain evidence="2 3">JCM 16242</strain>
    </source>
</reference>
<gene>
    <name evidence="2" type="ORF">GCM10009126_32990</name>
</gene>
<feature type="region of interest" description="Disordered" evidence="1">
    <location>
        <begin position="1"/>
        <end position="25"/>
    </location>
</feature>
<evidence type="ECO:0000313" key="2">
    <source>
        <dbReference type="EMBL" id="GAA0264661.1"/>
    </source>
</evidence>